<keyword evidence="2" id="KW-1185">Reference proteome</keyword>
<evidence type="ECO:0000313" key="1">
    <source>
        <dbReference type="EMBL" id="GMR55109.1"/>
    </source>
</evidence>
<dbReference type="EMBL" id="BTRK01000005">
    <property type="protein sequence ID" value="GMR55109.1"/>
    <property type="molecule type" value="Genomic_DNA"/>
</dbReference>
<name>A0AAN5I8A4_9BILA</name>
<feature type="non-terminal residue" evidence="1">
    <location>
        <position position="1"/>
    </location>
</feature>
<dbReference type="AlphaFoldDB" id="A0AAN5I8A4"/>
<organism evidence="1 2">
    <name type="scientific">Pristionchus mayeri</name>
    <dbReference type="NCBI Taxonomy" id="1317129"/>
    <lineage>
        <taxon>Eukaryota</taxon>
        <taxon>Metazoa</taxon>
        <taxon>Ecdysozoa</taxon>
        <taxon>Nematoda</taxon>
        <taxon>Chromadorea</taxon>
        <taxon>Rhabditida</taxon>
        <taxon>Rhabditina</taxon>
        <taxon>Diplogasteromorpha</taxon>
        <taxon>Diplogasteroidea</taxon>
        <taxon>Neodiplogasteridae</taxon>
        <taxon>Pristionchus</taxon>
    </lineage>
</organism>
<reference evidence="2" key="1">
    <citation type="submission" date="2022-10" db="EMBL/GenBank/DDBJ databases">
        <title>Genome assembly of Pristionchus species.</title>
        <authorList>
            <person name="Yoshida K."/>
            <person name="Sommer R.J."/>
        </authorList>
    </citation>
    <scope>NUCLEOTIDE SEQUENCE [LARGE SCALE GENOMIC DNA]</scope>
    <source>
        <strain evidence="2">RS5460</strain>
    </source>
</reference>
<accession>A0AAN5I8A4</accession>
<sequence length="89" mass="10442">NLLLCTSMMMAALITRLRQKLPGLWIFLITLQIHSADIYSVLREDLKFRTLQQGSRTVIQIKNTKSSVEFQAHVRDFTLPFSYFYAKFQ</sequence>
<dbReference type="Proteomes" id="UP001328107">
    <property type="component" value="Unassembled WGS sequence"/>
</dbReference>
<comment type="caution">
    <text evidence="1">The sequence shown here is derived from an EMBL/GenBank/DDBJ whole genome shotgun (WGS) entry which is preliminary data.</text>
</comment>
<proteinExistence type="predicted"/>
<evidence type="ECO:0000313" key="2">
    <source>
        <dbReference type="Proteomes" id="UP001328107"/>
    </source>
</evidence>
<gene>
    <name evidence="1" type="ORF">PMAYCL1PPCAC_25304</name>
</gene>
<protein>
    <submittedName>
        <fullName evidence="1">Uncharacterized protein</fullName>
    </submittedName>
</protein>